<dbReference type="EMBL" id="CADEBD010000290">
    <property type="protein sequence ID" value="CAB3232493.1"/>
    <property type="molecule type" value="Genomic_DNA"/>
</dbReference>
<keyword evidence="1" id="KW-0472">Membrane</keyword>
<sequence length="75" mass="9126">MIMNRSWNLLRNALLPNLVIKRNWAQVGQIVCTPPRVKVSWGEKVLHILFMYVVWFVPLFYSHTNLKIWRRRYIT</sequence>
<comment type="caution">
    <text evidence="2">The sequence shown here is derived from an EMBL/GenBank/DDBJ whole genome shotgun (WGS) entry which is preliminary data.</text>
</comment>
<name>A0A8S0ZJ04_ARCPL</name>
<dbReference type="AlphaFoldDB" id="A0A8S0ZJ04"/>
<evidence type="ECO:0000313" key="4">
    <source>
        <dbReference type="Proteomes" id="UP000494106"/>
    </source>
</evidence>
<evidence type="ECO:0000313" key="3">
    <source>
        <dbReference type="EMBL" id="CAB3258548.1"/>
    </source>
</evidence>
<proteinExistence type="predicted"/>
<evidence type="ECO:0000313" key="5">
    <source>
        <dbReference type="Proteomes" id="UP000494256"/>
    </source>
</evidence>
<accession>A0A8S0ZJ04</accession>
<protein>
    <submittedName>
        <fullName evidence="2">Uncharacterized protein</fullName>
    </submittedName>
</protein>
<keyword evidence="1" id="KW-1133">Transmembrane helix</keyword>
<keyword evidence="1" id="KW-0812">Transmembrane</keyword>
<evidence type="ECO:0000256" key="1">
    <source>
        <dbReference type="SAM" id="Phobius"/>
    </source>
</evidence>
<dbReference type="OrthoDB" id="7214604at2759"/>
<dbReference type="EMBL" id="CADEBC010000598">
    <property type="protein sequence ID" value="CAB3258548.1"/>
    <property type="molecule type" value="Genomic_DNA"/>
</dbReference>
<feature type="transmembrane region" description="Helical" evidence="1">
    <location>
        <begin position="45"/>
        <end position="62"/>
    </location>
</feature>
<keyword evidence="4" id="KW-1185">Reference proteome</keyword>
<dbReference type="Proteomes" id="UP000494106">
    <property type="component" value="Unassembled WGS sequence"/>
</dbReference>
<organism evidence="2 5">
    <name type="scientific">Arctia plantaginis</name>
    <name type="common">Wood tiger moth</name>
    <name type="synonym">Phalaena plantaginis</name>
    <dbReference type="NCBI Taxonomy" id="874455"/>
    <lineage>
        <taxon>Eukaryota</taxon>
        <taxon>Metazoa</taxon>
        <taxon>Ecdysozoa</taxon>
        <taxon>Arthropoda</taxon>
        <taxon>Hexapoda</taxon>
        <taxon>Insecta</taxon>
        <taxon>Pterygota</taxon>
        <taxon>Neoptera</taxon>
        <taxon>Endopterygota</taxon>
        <taxon>Lepidoptera</taxon>
        <taxon>Glossata</taxon>
        <taxon>Ditrysia</taxon>
        <taxon>Noctuoidea</taxon>
        <taxon>Erebidae</taxon>
        <taxon>Arctiinae</taxon>
        <taxon>Arctia</taxon>
    </lineage>
</organism>
<dbReference type="Proteomes" id="UP000494256">
    <property type="component" value="Unassembled WGS sequence"/>
</dbReference>
<evidence type="ECO:0000313" key="2">
    <source>
        <dbReference type="EMBL" id="CAB3232493.1"/>
    </source>
</evidence>
<reference evidence="4 5" key="1">
    <citation type="submission" date="2020-04" db="EMBL/GenBank/DDBJ databases">
        <authorList>
            <person name="Wallbank WR R."/>
            <person name="Pardo Diaz C."/>
            <person name="Kozak K."/>
            <person name="Martin S."/>
            <person name="Jiggins C."/>
            <person name="Moest M."/>
            <person name="Warren A I."/>
            <person name="Byers J.R.P. K."/>
            <person name="Montejo-Kovacevich G."/>
            <person name="Yen C E."/>
        </authorList>
    </citation>
    <scope>NUCLEOTIDE SEQUENCE [LARGE SCALE GENOMIC DNA]</scope>
</reference>
<gene>
    <name evidence="3" type="ORF">APLA_LOCUS16582</name>
    <name evidence="2" type="ORF">APLA_LOCUS5693</name>
</gene>